<dbReference type="EMBL" id="CP051142">
    <property type="protein sequence ID" value="QIX00821.1"/>
    <property type="molecule type" value="Genomic_DNA"/>
</dbReference>
<dbReference type="Proteomes" id="UP000503462">
    <property type="component" value="Chromosome 4"/>
</dbReference>
<sequence>MTNRYTLLETRWFKAICKQPLYAAFLVQRDFPTGPSRCEEDDEEADPAATHCNGRCKQARVSPRWCTA</sequence>
<reference evidence="1 2" key="1">
    <citation type="journal article" date="2016" name="Sci. Rep.">
        <title>Peltaster fructicola genome reveals evolution from an invasive phytopathogen to an ectophytic parasite.</title>
        <authorList>
            <person name="Xu C."/>
            <person name="Chen H."/>
            <person name="Gleason M.L."/>
            <person name="Xu J.R."/>
            <person name="Liu H."/>
            <person name="Zhang R."/>
            <person name="Sun G."/>
        </authorList>
    </citation>
    <scope>NUCLEOTIDE SEQUENCE [LARGE SCALE GENOMIC DNA]</scope>
    <source>
        <strain evidence="1 2">LNHT1506</strain>
    </source>
</reference>
<evidence type="ECO:0000313" key="1">
    <source>
        <dbReference type="EMBL" id="QIX00821.1"/>
    </source>
</evidence>
<keyword evidence="2" id="KW-1185">Reference proteome</keyword>
<gene>
    <name evidence="1" type="ORF">AMS68_006338</name>
</gene>
<dbReference type="AlphaFoldDB" id="A0A6H0Y1N4"/>
<organism evidence="1 2">
    <name type="scientific">Peltaster fructicola</name>
    <dbReference type="NCBI Taxonomy" id="286661"/>
    <lineage>
        <taxon>Eukaryota</taxon>
        <taxon>Fungi</taxon>
        <taxon>Dikarya</taxon>
        <taxon>Ascomycota</taxon>
        <taxon>Pezizomycotina</taxon>
        <taxon>Dothideomycetes</taxon>
        <taxon>Dothideomycetes incertae sedis</taxon>
        <taxon>Peltaster</taxon>
    </lineage>
</organism>
<protein>
    <submittedName>
        <fullName evidence="1">Uncharacterized protein</fullName>
    </submittedName>
</protein>
<evidence type="ECO:0000313" key="2">
    <source>
        <dbReference type="Proteomes" id="UP000503462"/>
    </source>
</evidence>
<accession>A0A6H0Y1N4</accession>
<proteinExistence type="predicted"/>
<name>A0A6H0Y1N4_9PEZI</name>